<dbReference type="AlphaFoldDB" id="A0A7U6JES1"/>
<protein>
    <recommendedName>
        <fullName evidence="4 5">Small ribosomal subunit protein bS21</fullName>
    </recommendedName>
</protein>
<comment type="similarity">
    <text evidence="1 5 6">Belongs to the bacterial ribosomal protein bS21 family.</text>
</comment>
<sequence length="53" mass="6524">MAEVHRRQNESLEDMLKRFRRECAKDGIYAEIKKRRYYVPPSVRKKQKEAKKK</sequence>
<evidence type="ECO:0000313" key="7">
    <source>
        <dbReference type="EMBL" id="BAL81021.1"/>
    </source>
</evidence>
<accession>A0A7U6JES1</accession>
<name>A0A7U6JES1_CALEA</name>
<dbReference type="Gene3D" id="1.20.5.1150">
    <property type="entry name" value="Ribosomal protein S8"/>
    <property type="match status" value="1"/>
</dbReference>
<dbReference type="OrthoDB" id="9799244at2"/>
<evidence type="ECO:0000256" key="5">
    <source>
        <dbReference type="HAMAP-Rule" id="MF_00358"/>
    </source>
</evidence>
<dbReference type="GO" id="GO:0006412">
    <property type="term" value="P:translation"/>
    <property type="evidence" value="ECO:0007669"/>
    <property type="project" value="UniProtKB-UniRule"/>
</dbReference>
<dbReference type="KEGG" id="cex:CSE_08950"/>
<dbReference type="PRINTS" id="PR00976">
    <property type="entry name" value="RIBOSOMALS21"/>
</dbReference>
<dbReference type="EMBL" id="AP012051">
    <property type="protein sequence ID" value="BAL81021.1"/>
    <property type="molecule type" value="Genomic_DNA"/>
</dbReference>
<dbReference type="NCBIfam" id="TIGR00030">
    <property type="entry name" value="S21p"/>
    <property type="match status" value="1"/>
</dbReference>
<evidence type="ECO:0000256" key="1">
    <source>
        <dbReference type="ARBA" id="ARBA00006640"/>
    </source>
</evidence>
<keyword evidence="8" id="KW-1185">Reference proteome</keyword>
<dbReference type="GO" id="GO:0005840">
    <property type="term" value="C:ribosome"/>
    <property type="evidence" value="ECO:0007669"/>
    <property type="project" value="UniProtKB-KW"/>
</dbReference>
<organism evidence="7 8">
    <name type="scientific">Caldisericum exile (strain DSM 21853 / NBRC 104410 / AZM16c01)</name>
    <dbReference type="NCBI Taxonomy" id="511051"/>
    <lineage>
        <taxon>Bacteria</taxon>
        <taxon>Pseudomonadati</taxon>
        <taxon>Caldisericota/Cryosericota group</taxon>
        <taxon>Caldisericota</taxon>
        <taxon>Caldisericia</taxon>
        <taxon>Caldisericales</taxon>
        <taxon>Caldisericaceae</taxon>
        <taxon>Caldisericum</taxon>
    </lineage>
</organism>
<evidence type="ECO:0000256" key="6">
    <source>
        <dbReference type="RuleBase" id="RU000667"/>
    </source>
</evidence>
<evidence type="ECO:0000256" key="4">
    <source>
        <dbReference type="ARBA" id="ARBA00035135"/>
    </source>
</evidence>
<evidence type="ECO:0000256" key="3">
    <source>
        <dbReference type="ARBA" id="ARBA00023274"/>
    </source>
</evidence>
<dbReference type="GO" id="GO:0003735">
    <property type="term" value="F:structural constituent of ribosome"/>
    <property type="evidence" value="ECO:0007669"/>
    <property type="project" value="InterPro"/>
</dbReference>
<reference evidence="7 8" key="1">
    <citation type="submission" date="2011-01" db="EMBL/GenBank/DDBJ databases">
        <title>Whole genome sequence of Caldisericum exile AZM16c01.</title>
        <authorList>
            <person name="Narita-Yamada S."/>
            <person name="Kawakoshi A."/>
            <person name="Nakamura S."/>
            <person name="Sasagawa M."/>
            <person name="Fukada J."/>
            <person name="Sekine M."/>
            <person name="Kato Y."/>
            <person name="Fukai R."/>
            <person name="Sasaki K."/>
            <person name="Hanamaki A."/>
            <person name="Narita H."/>
            <person name="Konno Y."/>
            <person name="Mori K."/>
            <person name="Yamazaki S."/>
            <person name="Suzuki K."/>
            <person name="Fujita N."/>
        </authorList>
    </citation>
    <scope>NUCLEOTIDE SEQUENCE [LARGE SCALE GENOMIC DNA]</scope>
    <source>
        <strain evidence="8">DSM 21853 / NBRC 104410 / AZM16c01</strain>
    </source>
</reference>
<gene>
    <name evidence="5 7" type="primary">rpsU</name>
    <name evidence="7" type="ordered locus">CSE_08950</name>
</gene>
<keyword evidence="2 5" id="KW-0689">Ribosomal protein</keyword>
<dbReference type="RefSeq" id="WP_014453423.1">
    <property type="nucleotide sequence ID" value="NC_017096.1"/>
</dbReference>
<keyword evidence="3 5" id="KW-0687">Ribonucleoprotein</keyword>
<proteinExistence type="inferred from homology"/>
<dbReference type="Proteomes" id="UP000004793">
    <property type="component" value="Chromosome"/>
</dbReference>
<evidence type="ECO:0000313" key="8">
    <source>
        <dbReference type="Proteomes" id="UP000004793"/>
    </source>
</evidence>
<evidence type="ECO:0000256" key="2">
    <source>
        <dbReference type="ARBA" id="ARBA00022980"/>
    </source>
</evidence>
<dbReference type="GO" id="GO:1990904">
    <property type="term" value="C:ribonucleoprotein complex"/>
    <property type="evidence" value="ECO:0007669"/>
    <property type="project" value="UniProtKB-KW"/>
</dbReference>
<dbReference type="InterPro" id="IPR038380">
    <property type="entry name" value="Ribosomal_bS21_sf"/>
</dbReference>
<dbReference type="InterPro" id="IPR001911">
    <property type="entry name" value="Ribosomal_bS21"/>
</dbReference>
<dbReference type="HAMAP" id="MF_00358">
    <property type="entry name" value="Ribosomal_bS21"/>
    <property type="match status" value="1"/>
</dbReference>
<dbReference type="Pfam" id="PF01165">
    <property type="entry name" value="Ribosomal_S21"/>
    <property type="match status" value="1"/>
</dbReference>